<dbReference type="AlphaFoldDB" id="A0A540WPQ4"/>
<dbReference type="InterPro" id="IPR045426">
    <property type="entry name" value="ADYC"/>
</dbReference>
<dbReference type="Proteomes" id="UP000315369">
    <property type="component" value="Unassembled WGS sequence"/>
</dbReference>
<evidence type="ECO:0000313" key="2">
    <source>
        <dbReference type="EMBL" id="TQF10989.1"/>
    </source>
</evidence>
<reference evidence="2 3" key="1">
    <citation type="submission" date="2019-06" db="EMBL/GenBank/DDBJ databases">
        <authorList>
            <person name="Livingstone P."/>
            <person name="Whitworth D."/>
        </authorList>
    </citation>
    <scope>NUCLEOTIDE SEQUENCE [LARGE SCALE GENOMIC DNA]</scope>
    <source>
        <strain evidence="2 3">AM401</strain>
    </source>
</reference>
<evidence type="ECO:0000313" key="3">
    <source>
        <dbReference type="Proteomes" id="UP000315369"/>
    </source>
</evidence>
<keyword evidence="3" id="KW-1185">Reference proteome</keyword>
<evidence type="ECO:0000259" key="1">
    <source>
        <dbReference type="Pfam" id="PF20032"/>
    </source>
</evidence>
<comment type="caution">
    <text evidence="2">The sequence shown here is derived from an EMBL/GenBank/DDBJ whole genome shotgun (WGS) entry which is preliminary data.</text>
</comment>
<dbReference type="OrthoDB" id="5500375at2"/>
<proteinExistence type="predicted"/>
<feature type="domain" description="ADYC" evidence="1">
    <location>
        <begin position="164"/>
        <end position="357"/>
    </location>
</feature>
<gene>
    <name evidence="2" type="ORF">FJV41_36545</name>
</gene>
<name>A0A540WPQ4_9BACT</name>
<dbReference type="EMBL" id="VIFM01000216">
    <property type="protein sequence ID" value="TQF10989.1"/>
    <property type="molecule type" value="Genomic_DNA"/>
</dbReference>
<dbReference type="Pfam" id="PF20032">
    <property type="entry name" value="ADYC"/>
    <property type="match status" value="1"/>
</dbReference>
<organism evidence="2 3">
    <name type="scientific">Myxococcus llanfairpwllgwyngyllgogerychwyrndrobwllllantysiliogogogochensis</name>
    <dbReference type="NCBI Taxonomy" id="2590453"/>
    <lineage>
        <taxon>Bacteria</taxon>
        <taxon>Pseudomonadati</taxon>
        <taxon>Myxococcota</taxon>
        <taxon>Myxococcia</taxon>
        <taxon>Myxococcales</taxon>
        <taxon>Cystobacterineae</taxon>
        <taxon>Myxococcaceae</taxon>
        <taxon>Myxococcus</taxon>
    </lineage>
</organism>
<accession>A0A540WPQ4</accession>
<dbReference type="RefSeq" id="WP_141647237.1">
    <property type="nucleotide sequence ID" value="NZ_VIFM01000216.1"/>
</dbReference>
<protein>
    <recommendedName>
        <fullName evidence="1">ADYC domain-containing protein</fullName>
    </recommendedName>
</protein>
<sequence>MRPTPPPGEPDLNEGLPVKDCGVETCVLEEGARRSGPFECPTGQPNCTPDTNGLGIFVIEGGAYCFAADARSRFCPEAFENVPASDTSPRPTVRLTGRDPVAHQNRVVGYTLLGALQHPQSPGPDEVVRIHSIEAKGTELTVNYCPWSSDCIDTATQVFHLQGEDLQRLKLRATLPGIDGGQRRAVVFEISVRLRPEGSGRVRKYDVLYREPGRPWVNHCDSRGSDAAGRNATAFLPGLRVDSVNAAVDFIPAWTTIGCESGSIVTCLDWGYTPWDPDTGGDDRIRSHVFGSCLQAKRAAYFVGQGDFKSYTENGTRFVKRDAYGLGRDANNQVSELRTLEALWSPLGAVCLNVENRRVPGIPLPEGLYGVPSCARPPTWTPTGKLATGTVNPAPH</sequence>